<evidence type="ECO:0000259" key="2">
    <source>
        <dbReference type="Pfam" id="PF07110"/>
    </source>
</evidence>
<dbReference type="Proteomes" id="UP001633002">
    <property type="component" value="Unassembled WGS sequence"/>
</dbReference>
<dbReference type="AlphaFoldDB" id="A0ABD3IEN1"/>
<sequence>MSSTGNSLVKAVVMVKRKKGISFEDFDKYWAGEHSSLVCNIPLFREKILKYNQLHLDLPRMQFAAENGVPVCNDFDGIGEVYAKSYQDLRDFFESDVYKNIVEPDERKFVEKHECKRFFVYDEVHYDANDASILKTS</sequence>
<proteinExistence type="inferred from homology"/>
<dbReference type="InterPro" id="IPR009799">
    <property type="entry name" value="EthD_dom"/>
</dbReference>
<protein>
    <recommendedName>
        <fullName evidence="2">EthD domain-containing protein</fullName>
    </recommendedName>
</protein>
<evidence type="ECO:0000313" key="4">
    <source>
        <dbReference type="Proteomes" id="UP001633002"/>
    </source>
</evidence>
<evidence type="ECO:0000313" key="3">
    <source>
        <dbReference type="EMBL" id="KAL3701776.1"/>
    </source>
</evidence>
<reference evidence="3 4" key="1">
    <citation type="submission" date="2024-09" db="EMBL/GenBank/DDBJ databases">
        <title>Chromosome-scale assembly of Riccia sorocarpa.</title>
        <authorList>
            <person name="Paukszto L."/>
        </authorList>
    </citation>
    <scope>NUCLEOTIDE SEQUENCE [LARGE SCALE GENOMIC DNA]</scope>
    <source>
        <strain evidence="3">LP-2024</strain>
        <tissue evidence="3">Aerial parts of the thallus</tissue>
    </source>
</reference>
<dbReference type="Gene3D" id="3.30.70.100">
    <property type="match status" value="1"/>
</dbReference>
<comment type="caution">
    <text evidence="3">The sequence shown here is derived from an EMBL/GenBank/DDBJ whole genome shotgun (WGS) entry which is preliminary data.</text>
</comment>
<dbReference type="Pfam" id="PF07110">
    <property type="entry name" value="EthD"/>
    <property type="match status" value="1"/>
</dbReference>
<dbReference type="SUPFAM" id="SSF54909">
    <property type="entry name" value="Dimeric alpha+beta barrel"/>
    <property type="match status" value="1"/>
</dbReference>
<comment type="similarity">
    <text evidence="1">Belongs to the tpcK family.</text>
</comment>
<name>A0ABD3IEN1_9MARC</name>
<dbReference type="InterPro" id="IPR011008">
    <property type="entry name" value="Dimeric_a/b-barrel"/>
</dbReference>
<feature type="domain" description="EthD" evidence="2">
    <location>
        <begin position="18"/>
        <end position="112"/>
    </location>
</feature>
<dbReference type="EMBL" id="JBJQOH010000001">
    <property type="protein sequence ID" value="KAL3701776.1"/>
    <property type="molecule type" value="Genomic_DNA"/>
</dbReference>
<evidence type="ECO:0000256" key="1">
    <source>
        <dbReference type="ARBA" id="ARBA00005986"/>
    </source>
</evidence>
<accession>A0ABD3IEN1</accession>
<gene>
    <name evidence="3" type="ORF">R1sor_019798</name>
</gene>
<organism evidence="3 4">
    <name type="scientific">Riccia sorocarpa</name>
    <dbReference type="NCBI Taxonomy" id="122646"/>
    <lineage>
        <taxon>Eukaryota</taxon>
        <taxon>Viridiplantae</taxon>
        <taxon>Streptophyta</taxon>
        <taxon>Embryophyta</taxon>
        <taxon>Marchantiophyta</taxon>
        <taxon>Marchantiopsida</taxon>
        <taxon>Marchantiidae</taxon>
        <taxon>Marchantiales</taxon>
        <taxon>Ricciaceae</taxon>
        <taxon>Riccia</taxon>
    </lineage>
</organism>
<keyword evidence="4" id="KW-1185">Reference proteome</keyword>